<dbReference type="Pfam" id="PF07690">
    <property type="entry name" value="MFS_1"/>
    <property type="match status" value="1"/>
</dbReference>
<evidence type="ECO:0000259" key="9">
    <source>
        <dbReference type="PROSITE" id="PS50850"/>
    </source>
</evidence>
<keyword evidence="5 8" id="KW-0812">Transmembrane</keyword>
<dbReference type="OMA" id="GCTMMPL"/>
<feature type="transmembrane region" description="Helical" evidence="8">
    <location>
        <begin position="251"/>
        <end position="272"/>
    </location>
</feature>
<feature type="transmembrane region" description="Helical" evidence="8">
    <location>
        <begin position="284"/>
        <end position="302"/>
    </location>
</feature>
<comment type="subcellular location">
    <subcellularLocation>
        <location evidence="1">Cell membrane</location>
        <topology evidence="1">Multi-pass membrane protein</topology>
    </subcellularLocation>
</comment>
<dbReference type="RefSeq" id="WP_002143335.1">
    <property type="nucleotide sequence ID" value="NZ_CP036023.1"/>
</dbReference>
<comment type="similarity">
    <text evidence="2">Belongs to the major facilitator superfamily. EmrB family.</text>
</comment>
<dbReference type="EMBL" id="CABWMC010000003">
    <property type="protein sequence ID" value="VXB49170.1"/>
    <property type="molecule type" value="Genomic_DNA"/>
</dbReference>
<evidence type="ECO:0000256" key="6">
    <source>
        <dbReference type="ARBA" id="ARBA00022989"/>
    </source>
</evidence>
<dbReference type="PANTHER" id="PTHR42718">
    <property type="entry name" value="MAJOR FACILITATOR SUPERFAMILY MULTIDRUG TRANSPORTER MFSC"/>
    <property type="match status" value="1"/>
</dbReference>
<reference evidence="11 14" key="2">
    <citation type="journal article" date="2019" name="Environ. Microbiol.">
        <title>An active ?-lactamase is a part of an orchestrated cell wall stress resistance network of Bacillus subtilis and related rhizosphere species.</title>
        <authorList>
            <person name="Bucher T."/>
            <person name="Keren-Paz A."/>
            <person name="Hausser J."/>
            <person name="Olender T."/>
            <person name="Cytryn E."/>
            <person name="Kolodkin-Gal I."/>
        </authorList>
    </citation>
    <scope>NUCLEOTIDE SEQUENCE [LARGE SCALE GENOMIC DNA]</scope>
    <source>
        <strain evidence="11 14">I186</strain>
    </source>
</reference>
<dbReference type="Proteomes" id="UP000190696">
    <property type="component" value="Unassembled WGS sequence"/>
</dbReference>
<feature type="domain" description="Major facilitator superfamily (MFS) profile" evidence="9">
    <location>
        <begin position="97"/>
        <end position="590"/>
    </location>
</feature>
<accession>A0A1S9TBL7</accession>
<gene>
    <name evidence="12" type="primary">yhcA</name>
    <name evidence="12" type="ORF">BACI71_110616</name>
    <name evidence="10" type="ORF">BW900_09960</name>
    <name evidence="11" type="ORF">FC701_03345</name>
</gene>
<feature type="transmembrane region" description="Helical" evidence="8">
    <location>
        <begin position="416"/>
        <end position="435"/>
    </location>
</feature>
<reference evidence="10 13" key="1">
    <citation type="submission" date="2017-01" db="EMBL/GenBank/DDBJ databases">
        <title>Bacillus cereus isolates.</title>
        <authorList>
            <person name="Beno S.M."/>
        </authorList>
    </citation>
    <scope>NUCLEOTIDE SEQUENCE [LARGE SCALE GENOMIC DNA]</scope>
    <source>
        <strain evidence="10 13">FSL W7-1108</strain>
    </source>
</reference>
<dbReference type="GO" id="GO:0022857">
    <property type="term" value="F:transmembrane transporter activity"/>
    <property type="evidence" value="ECO:0007669"/>
    <property type="project" value="InterPro"/>
</dbReference>
<dbReference type="EMBL" id="SZOD01000071">
    <property type="protein sequence ID" value="TKI87041.1"/>
    <property type="molecule type" value="Genomic_DNA"/>
</dbReference>
<dbReference type="PRINTS" id="PR01036">
    <property type="entry name" value="TCRTETB"/>
</dbReference>
<feature type="transmembrane region" description="Helical" evidence="8">
    <location>
        <begin position="567"/>
        <end position="585"/>
    </location>
</feature>
<dbReference type="InterPro" id="IPR020846">
    <property type="entry name" value="MFS_dom"/>
</dbReference>
<proteinExistence type="inferred from homology"/>
<evidence type="ECO:0000256" key="4">
    <source>
        <dbReference type="ARBA" id="ARBA00022475"/>
    </source>
</evidence>
<dbReference type="Proteomes" id="UP000305524">
    <property type="component" value="Unassembled WGS sequence"/>
</dbReference>
<organism evidence="10 13">
    <name type="scientific">Bacillus mycoides</name>
    <dbReference type="NCBI Taxonomy" id="1405"/>
    <lineage>
        <taxon>Bacteria</taxon>
        <taxon>Bacillati</taxon>
        <taxon>Bacillota</taxon>
        <taxon>Bacilli</taxon>
        <taxon>Bacillales</taxon>
        <taxon>Bacillaceae</taxon>
        <taxon>Bacillus</taxon>
        <taxon>Bacillus cereus group</taxon>
    </lineage>
</organism>
<evidence type="ECO:0000313" key="15">
    <source>
        <dbReference type="Proteomes" id="UP000437562"/>
    </source>
</evidence>
<feature type="transmembrane region" description="Helical" evidence="8">
    <location>
        <begin position="163"/>
        <end position="186"/>
    </location>
</feature>
<dbReference type="InterPro" id="IPR011701">
    <property type="entry name" value="MFS"/>
</dbReference>
<feature type="transmembrane region" description="Helical" evidence="8">
    <location>
        <begin position="135"/>
        <end position="156"/>
    </location>
</feature>
<sequence length="597" mass="64530">MSSIAIVGYALFCIIVFFLVNRLLRKKKTNVGEEQVPAVSKIEVSQAETVEKELEQKQETEASNVVELETGKQEQVKQEKEMLKRQLPVENVNVKAVVAVLILGMFVSILNQTIINVALPPLMNEFNVSTSTAQWLITGFMLVNGILVPISAFLVSRFTYRKLFIAAMLFFTVGSIICATSGNFTMMMTGRVVQAVGAGILMPVGMNIFMTLFPPNKRGAAMGLLGVAMILAPAIGPTVTGWVIENYSWNLMFYGMFVIGLIITFLSFKFFTLAQPVSKTKLDVFGVISSSIGLGSLLYGFSEAGNNGWTSAEVVITLIIGVIGLAVFIWRELTTDNKMLDLQVFKYPTFTFTLVINAIVTMALFGGMLLLPVYLQNIRGFTPMESGLLLLPGSLIMGIMGPVAGKLFDKYGIRPLAIVGLAITTFATYKFTTLSMDTPYSVIMTDYIIRSIGMSFIMMPIMTAGMNALPMKLISHGTATQNTSRQVAGSIGTAILITLMTQQTTAHVADYGNMLTTSNPILVDKVHGMGQSLAALAGSAQAGDAMSTQLLFGQISKLSAINGINDAFLIATILAGIAWVLSFFLPSGNKPNRKAGN</sequence>
<keyword evidence="7 8" id="KW-0472">Membrane</keyword>
<keyword evidence="3" id="KW-0813">Transport</keyword>
<dbReference type="Gene3D" id="1.20.1720.10">
    <property type="entry name" value="Multidrug resistance protein D"/>
    <property type="match status" value="1"/>
</dbReference>
<dbReference type="GO" id="GO:0005886">
    <property type="term" value="C:plasma membrane"/>
    <property type="evidence" value="ECO:0007669"/>
    <property type="project" value="UniProtKB-SubCell"/>
</dbReference>
<evidence type="ECO:0000313" key="13">
    <source>
        <dbReference type="Proteomes" id="UP000190696"/>
    </source>
</evidence>
<evidence type="ECO:0000313" key="11">
    <source>
        <dbReference type="EMBL" id="TKI87041.1"/>
    </source>
</evidence>
<dbReference type="PANTHER" id="PTHR42718:SF9">
    <property type="entry name" value="MAJOR FACILITATOR SUPERFAMILY MULTIDRUG TRANSPORTER MFSC"/>
    <property type="match status" value="1"/>
</dbReference>
<evidence type="ECO:0000313" key="12">
    <source>
        <dbReference type="EMBL" id="VXB49170.1"/>
    </source>
</evidence>
<evidence type="ECO:0000256" key="1">
    <source>
        <dbReference type="ARBA" id="ARBA00004651"/>
    </source>
</evidence>
<evidence type="ECO:0000256" key="8">
    <source>
        <dbReference type="SAM" id="Phobius"/>
    </source>
</evidence>
<feature type="transmembrane region" description="Helical" evidence="8">
    <location>
        <begin position="192"/>
        <end position="213"/>
    </location>
</feature>
<dbReference type="CDD" id="cd17503">
    <property type="entry name" value="MFS_LmrB_MDR_like"/>
    <property type="match status" value="1"/>
</dbReference>
<dbReference type="SUPFAM" id="SSF103473">
    <property type="entry name" value="MFS general substrate transporter"/>
    <property type="match status" value="1"/>
</dbReference>
<evidence type="ECO:0000313" key="14">
    <source>
        <dbReference type="Proteomes" id="UP000305524"/>
    </source>
</evidence>
<feature type="transmembrane region" description="Helical" evidence="8">
    <location>
        <begin position="6"/>
        <end position="24"/>
    </location>
</feature>
<name>A0A1S9TBL7_BACMY</name>
<evidence type="ECO:0000256" key="7">
    <source>
        <dbReference type="ARBA" id="ARBA00023136"/>
    </source>
</evidence>
<feature type="transmembrane region" description="Helical" evidence="8">
    <location>
        <begin position="447"/>
        <end position="469"/>
    </location>
</feature>
<evidence type="ECO:0000313" key="10">
    <source>
        <dbReference type="EMBL" id="OOR06971.1"/>
    </source>
</evidence>
<reference evidence="12 15" key="3">
    <citation type="submission" date="2019-10" db="EMBL/GenBank/DDBJ databases">
        <authorList>
            <person name="Karimi E."/>
        </authorList>
    </citation>
    <scope>NUCLEOTIDE SEQUENCE [LARGE SCALE GENOMIC DNA]</scope>
    <source>
        <strain evidence="12">Bacillus sp. 71</strain>
    </source>
</reference>
<evidence type="ECO:0000256" key="3">
    <source>
        <dbReference type="ARBA" id="ARBA00022448"/>
    </source>
</evidence>
<dbReference type="NCBIfam" id="TIGR00711">
    <property type="entry name" value="efflux_EmrB"/>
    <property type="match status" value="1"/>
</dbReference>
<dbReference type="Proteomes" id="UP000437562">
    <property type="component" value="Unassembled WGS sequence"/>
</dbReference>
<dbReference type="InterPro" id="IPR004638">
    <property type="entry name" value="EmrB-like"/>
</dbReference>
<keyword evidence="4" id="KW-1003">Cell membrane</keyword>
<feature type="transmembrane region" description="Helical" evidence="8">
    <location>
        <begin position="308"/>
        <end position="330"/>
    </location>
</feature>
<accession>A0A653R176</accession>
<dbReference type="PROSITE" id="PS50850">
    <property type="entry name" value="MFS"/>
    <property type="match status" value="1"/>
</dbReference>
<feature type="transmembrane region" description="Helical" evidence="8">
    <location>
        <begin position="387"/>
        <end position="404"/>
    </location>
</feature>
<protein>
    <submittedName>
        <fullName evidence="10 11">MFS transporter</fullName>
    </submittedName>
    <submittedName>
        <fullName evidence="12">Putative exporter (Benzoate transcriptome)</fullName>
    </submittedName>
</protein>
<keyword evidence="6 8" id="KW-1133">Transmembrane helix</keyword>
<dbReference type="Gene3D" id="1.20.1250.20">
    <property type="entry name" value="MFS general substrate transporter like domains"/>
    <property type="match status" value="1"/>
</dbReference>
<feature type="transmembrane region" description="Helical" evidence="8">
    <location>
        <begin position="350"/>
        <end position="375"/>
    </location>
</feature>
<evidence type="ECO:0000256" key="5">
    <source>
        <dbReference type="ARBA" id="ARBA00022692"/>
    </source>
</evidence>
<dbReference type="EMBL" id="MUAI01000005">
    <property type="protein sequence ID" value="OOR06971.1"/>
    <property type="molecule type" value="Genomic_DNA"/>
</dbReference>
<evidence type="ECO:0000256" key="2">
    <source>
        <dbReference type="ARBA" id="ARBA00008537"/>
    </source>
</evidence>
<dbReference type="AlphaFoldDB" id="A0A1S9TBL7"/>
<dbReference type="InterPro" id="IPR036259">
    <property type="entry name" value="MFS_trans_sf"/>
</dbReference>
<feature type="transmembrane region" description="Helical" evidence="8">
    <location>
        <begin position="220"/>
        <end position="239"/>
    </location>
</feature>
<feature type="transmembrane region" description="Helical" evidence="8">
    <location>
        <begin position="92"/>
        <end position="115"/>
    </location>
</feature>